<dbReference type="InterPro" id="IPR011047">
    <property type="entry name" value="Quinoprotein_ADH-like_sf"/>
</dbReference>
<dbReference type="InterPro" id="IPR001611">
    <property type="entry name" value="Leu-rich_rpt"/>
</dbReference>
<feature type="domain" description="Glycoside hydrolase family 9" evidence="24">
    <location>
        <begin position="3172"/>
        <end position="3359"/>
    </location>
</feature>
<dbReference type="Pfam" id="PF00759">
    <property type="entry name" value="Glyco_hydro_9"/>
    <property type="match status" value="3"/>
</dbReference>
<evidence type="ECO:0000256" key="13">
    <source>
        <dbReference type="ARBA" id="ARBA00022895"/>
    </source>
</evidence>
<dbReference type="InterPro" id="IPR041118">
    <property type="entry name" value="Rx_N"/>
</dbReference>
<feature type="domain" description="Glycoside hydrolase family 9" evidence="24">
    <location>
        <begin position="3037"/>
        <end position="3094"/>
    </location>
</feature>
<proteinExistence type="inferred from homology"/>
<dbReference type="InterPro" id="IPR036322">
    <property type="entry name" value="WD40_repeat_dom_sf"/>
</dbReference>
<dbReference type="Pfam" id="PF00400">
    <property type="entry name" value="WD40"/>
    <property type="match status" value="1"/>
</dbReference>
<dbReference type="GO" id="GO:0043531">
    <property type="term" value="F:ADP binding"/>
    <property type="evidence" value="ECO:0007669"/>
    <property type="project" value="InterPro"/>
</dbReference>
<dbReference type="GO" id="GO:0000781">
    <property type="term" value="C:chromosome, telomeric region"/>
    <property type="evidence" value="ECO:0007669"/>
    <property type="project" value="UniProtKB-SubCell"/>
</dbReference>
<keyword evidence="30" id="KW-1185">Reference proteome</keyword>
<organism evidence="29 30">
    <name type="scientific">Cannabis sativa</name>
    <name type="common">Hemp</name>
    <name type="synonym">Marijuana</name>
    <dbReference type="NCBI Taxonomy" id="3483"/>
    <lineage>
        <taxon>Eukaryota</taxon>
        <taxon>Viridiplantae</taxon>
        <taxon>Streptophyta</taxon>
        <taxon>Embryophyta</taxon>
        <taxon>Tracheophyta</taxon>
        <taxon>Spermatophyta</taxon>
        <taxon>Magnoliopsida</taxon>
        <taxon>eudicotyledons</taxon>
        <taxon>Gunneridae</taxon>
        <taxon>Pentapetalae</taxon>
        <taxon>rosids</taxon>
        <taxon>fabids</taxon>
        <taxon>Rosales</taxon>
        <taxon>Cannabaceae</taxon>
        <taxon>Cannabis</taxon>
    </lineage>
</organism>
<evidence type="ECO:0000256" key="18">
    <source>
        <dbReference type="PROSITE-ProRule" id="PRU00221"/>
    </source>
</evidence>
<dbReference type="PROSITE" id="PS00592">
    <property type="entry name" value="GH9_2"/>
    <property type="match status" value="1"/>
</dbReference>
<evidence type="ECO:0000256" key="12">
    <source>
        <dbReference type="ARBA" id="ARBA00022838"/>
    </source>
</evidence>
<comment type="similarity">
    <text evidence="5">Belongs to the LRWD1 family.</text>
</comment>
<evidence type="ECO:0000256" key="16">
    <source>
        <dbReference type="ARBA" id="ARBA00023326"/>
    </source>
</evidence>
<feature type="coiled-coil region" evidence="22">
    <location>
        <begin position="1509"/>
        <end position="1543"/>
    </location>
</feature>
<keyword evidence="15 19" id="KW-0119">Carbohydrate metabolism</keyword>
<feature type="region of interest" description="Disordered" evidence="23">
    <location>
        <begin position="831"/>
        <end position="868"/>
    </location>
</feature>
<evidence type="ECO:0000256" key="23">
    <source>
        <dbReference type="SAM" id="MobiDB-lite"/>
    </source>
</evidence>
<dbReference type="InterPro" id="IPR019775">
    <property type="entry name" value="WD40_repeat_CS"/>
</dbReference>
<dbReference type="PROSITE" id="PS00678">
    <property type="entry name" value="WD_REPEATS_1"/>
    <property type="match status" value="1"/>
</dbReference>
<dbReference type="SUPFAM" id="SSF50998">
    <property type="entry name" value="Quinoprotein alcohol dehydrogenase-like"/>
    <property type="match status" value="1"/>
</dbReference>
<dbReference type="PROSITE" id="PS00698">
    <property type="entry name" value="GH9_3"/>
    <property type="match status" value="1"/>
</dbReference>
<evidence type="ECO:0000256" key="22">
    <source>
        <dbReference type="SAM" id="Coils"/>
    </source>
</evidence>
<evidence type="ECO:0000259" key="26">
    <source>
        <dbReference type="Pfam" id="PF18052"/>
    </source>
</evidence>
<name>A0A7J6I9Z8_CANSA</name>
<evidence type="ECO:0000256" key="7">
    <source>
        <dbReference type="ARBA" id="ARBA00022614"/>
    </source>
</evidence>
<evidence type="ECO:0000313" key="29">
    <source>
        <dbReference type="EMBL" id="KAF4404424.1"/>
    </source>
</evidence>
<reference evidence="29 30" key="1">
    <citation type="journal article" date="2020" name="bioRxiv">
        <title>Sequence and annotation of 42 cannabis genomes reveals extensive copy number variation in cannabinoid synthesis and pathogen resistance genes.</title>
        <authorList>
            <person name="Mckernan K.J."/>
            <person name="Helbert Y."/>
            <person name="Kane L.T."/>
            <person name="Ebling H."/>
            <person name="Zhang L."/>
            <person name="Liu B."/>
            <person name="Eaton Z."/>
            <person name="Mclaughlin S."/>
            <person name="Kingan S."/>
            <person name="Baybayan P."/>
            <person name="Concepcion G."/>
            <person name="Jordan M."/>
            <person name="Riva A."/>
            <person name="Barbazuk W."/>
            <person name="Harkins T."/>
        </authorList>
    </citation>
    <scope>NUCLEOTIDE SEQUENCE [LARGE SCALE GENOMIC DNA]</scope>
    <source>
        <strain evidence="30">cv. Jamaican Lion 4</strain>
        <tissue evidence="29">Leaf</tissue>
    </source>
</reference>
<dbReference type="InterPro" id="IPR001680">
    <property type="entry name" value="WD40_rpt"/>
</dbReference>
<dbReference type="Gene3D" id="3.80.10.10">
    <property type="entry name" value="Ribonuclease Inhibitor"/>
    <property type="match status" value="3"/>
</dbReference>
<dbReference type="InterPro" id="IPR032675">
    <property type="entry name" value="LRR_dom_sf"/>
</dbReference>
<dbReference type="Pfam" id="PF23598">
    <property type="entry name" value="LRR_14"/>
    <property type="match status" value="1"/>
</dbReference>
<feature type="compositionally biased region" description="Basic and acidic residues" evidence="23">
    <location>
        <begin position="839"/>
        <end position="848"/>
    </location>
</feature>
<evidence type="ECO:0000256" key="8">
    <source>
        <dbReference type="ARBA" id="ARBA00022705"/>
    </source>
</evidence>
<evidence type="ECO:0000256" key="20">
    <source>
        <dbReference type="PROSITE-ProRule" id="PRU10060"/>
    </source>
</evidence>
<keyword evidence="10" id="KW-0547">Nucleotide-binding</keyword>
<evidence type="ECO:0000256" key="15">
    <source>
        <dbReference type="ARBA" id="ARBA00023277"/>
    </source>
</evidence>
<dbReference type="GO" id="GO:0030245">
    <property type="term" value="P:cellulose catabolic process"/>
    <property type="evidence" value="ECO:0007669"/>
    <property type="project" value="UniProtKB-KW"/>
</dbReference>
<dbReference type="InterPro" id="IPR016024">
    <property type="entry name" value="ARM-type_fold"/>
</dbReference>
<dbReference type="PROSITE" id="PS50082">
    <property type="entry name" value="WD_REPEATS_2"/>
    <property type="match status" value="1"/>
</dbReference>
<dbReference type="SUPFAM" id="SSF50978">
    <property type="entry name" value="WD40 repeat-like"/>
    <property type="match status" value="1"/>
</dbReference>
<keyword evidence="19 21" id="KW-0378">Hydrolase</keyword>
<feature type="domain" description="Disease resistance N-terminal" evidence="26">
    <location>
        <begin position="1493"/>
        <end position="1587"/>
    </location>
</feature>
<feature type="domain" description="R13L1/DRL21-like LRR repeat region" evidence="28">
    <location>
        <begin position="1911"/>
        <end position="2034"/>
    </location>
</feature>
<feature type="domain" description="NB-ARC" evidence="25">
    <location>
        <begin position="1704"/>
        <end position="1765"/>
    </location>
</feature>
<evidence type="ECO:0000256" key="1">
    <source>
        <dbReference type="ARBA" id="ARBA00000966"/>
    </source>
</evidence>
<dbReference type="InterPro" id="IPR015943">
    <property type="entry name" value="WD40/YVTN_repeat-like_dom_sf"/>
</dbReference>
<evidence type="ECO:0000259" key="25">
    <source>
        <dbReference type="Pfam" id="PF00931"/>
    </source>
</evidence>
<keyword evidence="22" id="KW-0175">Coiled coil</keyword>
<dbReference type="InterPro" id="IPR049916">
    <property type="entry name" value="WDR72-like"/>
</dbReference>
<keyword evidence="17" id="KW-0137">Centromere</keyword>
<dbReference type="InterPro" id="IPR027417">
    <property type="entry name" value="P-loop_NTPase"/>
</dbReference>
<evidence type="ECO:0000256" key="9">
    <source>
        <dbReference type="ARBA" id="ARBA00022737"/>
    </source>
</evidence>
<dbReference type="SMART" id="SM00320">
    <property type="entry name" value="WD40"/>
    <property type="match status" value="5"/>
</dbReference>
<dbReference type="Gene3D" id="1.50.10.10">
    <property type="match status" value="3"/>
</dbReference>
<accession>A0A7J6I9Z8</accession>
<dbReference type="Proteomes" id="UP000583929">
    <property type="component" value="Unassembled WGS sequence"/>
</dbReference>
<keyword evidence="9" id="KW-0677">Repeat</keyword>
<dbReference type="Gene3D" id="3.40.50.300">
    <property type="entry name" value="P-loop containing nucleotide triphosphate hydrolases"/>
    <property type="match status" value="1"/>
</dbReference>
<comment type="catalytic activity">
    <reaction evidence="1 21">
        <text>Endohydrolysis of (1-&gt;4)-beta-D-glucosidic linkages in cellulose, lichenin and cereal beta-D-glucans.</text>
        <dbReference type="EC" id="3.2.1.4"/>
    </reaction>
</comment>
<evidence type="ECO:0000256" key="4">
    <source>
        <dbReference type="ARBA" id="ARBA00007072"/>
    </source>
</evidence>
<keyword evidence="13" id="KW-0779">Telomere</keyword>
<dbReference type="InterPro" id="IPR018221">
    <property type="entry name" value="Glyco_hydro_9_His_AS"/>
</dbReference>
<evidence type="ECO:0000313" key="30">
    <source>
        <dbReference type="Proteomes" id="UP000583929"/>
    </source>
</evidence>
<dbReference type="PRINTS" id="PR00364">
    <property type="entry name" value="DISEASERSIST"/>
</dbReference>
<keyword evidence="11" id="KW-0611">Plant defense</keyword>
<evidence type="ECO:0000256" key="14">
    <source>
        <dbReference type="ARBA" id="ARBA00023001"/>
    </source>
</evidence>
<evidence type="ECO:0000256" key="11">
    <source>
        <dbReference type="ARBA" id="ARBA00022821"/>
    </source>
</evidence>
<dbReference type="SUPFAM" id="SSF52058">
    <property type="entry name" value="L domain-like"/>
    <property type="match status" value="1"/>
</dbReference>
<dbReference type="GO" id="GO:0006952">
    <property type="term" value="P:defense response"/>
    <property type="evidence" value="ECO:0007669"/>
    <property type="project" value="UniProtKB-KW"/>
</dbReference>
<keyword evidence="19 21" id="KW-0326">Glycosidase</keyword>
<keyword evidence="16 19" id="KW-0624">Polysaccharide degradation</keyword>
<dbReference type="Pfam" id="PF25019">
    <property type="entry name" value="LRR_R13L1-DRL21"/>
    <property type="match status" value="1"/>
</dbReference>
<dbReference type="SUPFAM" id="SSF52540">
    <property type="entry name" value="P-loop containing nucleoside triphosphate hydrolases"/>
    <property type="match status" value="1"/>
</dbReference>
<dbReference type="Pfam" id="PF00931">
    <property type="entry name" value="NB-ARC"/>
    <property type="match status" value="1"/>
</dbReference>
<comment type="similarity">
    <text evidence="4 19 21">Belongs to the glycosyl hydrolase 9 (cellulase E) family.</text>
</comment>
<dbReference type="InterPro" id="IPR012341">
    <property type="entry name" value="6hp_glycosidase-like_sf"/>
</dbReference>
<dbReference type="EC" id="3.2.1.4" evidence="21"/>
<dbReference type="GO" id="GO:0008810">
    <property type="term" value="F:cellulase activity"/>
    <property type="evidence" value="ECO:0007669"/>
    <property type="project" value="UniProtKB-EC"/>
</dbReference>
<feature type="domain" description="Disease resistance R13L4/SHOC-2-like LRR" evidence="27">
    <location>
        <begin position="2642"/>
        <end position="2946"/>
    </location>
</feature>
<dbReference type="Gene3D" id="2.130.10.10">
    <property type="entry name" value="YVTN repeat-like/Quinoprotein amine dehydrogenase"/>
    <property type="match status" value="2"/>
</dbReference>
<sequence length="3384" mass="380213">MRCRSVACIWPDTIPSHQVTATTVLNHPPTLYTGGSDGSIIWWSLSSSNDDSSQNSFEQEFKPTAMLCGHAAPIAELDICNPVVVSGKAADKYLSDHSTANSSRGDGDALISACSDGVLCVWSRGSGHCRRRRKLPPWVGSLSMVRTLDSKPQYVCISCCFADDSTVLGDVSADSEESQNKKGAKCAVVIVDTYTLTIVQKVFRGNLSIGSLKYMAVVSLNKEEEKHSVLLSDSLGRLQMLPIEKDLQEETERDTGSPNNSSQLEMIVSADGISEGGLIMSMTFSRNIIAFVLNSHCIFKLLDSGTTIGEISFVDNFFCADGDSTSHVAGCMFLKREDDKPMLNIEEPYGIHEMEFAVWNNRGGLVVYLITYLNDVFTSKPLYEIPFSPRSQDMRLSTSFIQLNHYVLRIESVGVNAEEPVHWKPFVTIYSPCRKHDENGNLSFSFRIHGQASSFVDWTKPSNSICETEGFDGNDTEISSGKYAVQSIKKVNNIDLDMGSHNVASKQQVVSSSMVISETSFVPYAIVYGFLSGKIEVVRFDLLDGLDFHGESPHSAITSHLSRQNFLGHTGAVLCLAAHHMVGTVKGSSFNKVLVSGSMDCTVRIWDLDTGNVISVMHHHVAPVRQIIPPPISTEHPWSNCFLSVGEDLCVALASFQTLRVERMFPGHPNYPAKIVWDGARGYIACLIPNNFGTSDANDILYIWDVKTGAQERVIHGTTSQSAFEHFCKGISKSSISGTILNENTSVSSLLLPIIEDGSSSNPHLNKLEKLVTSPKSIVARNISQRHAGKDKPIIIRSNKYAVNCSCPFPGIATLSFDLASLMFNYQKHDTMENGNRTPKNDKVREQVAETSSPQQMSSKNVFDTDSTSNEATNELDWIRSLEECLVRFSLSFLHLWDVDPKLDYLLLTDMKLERPNNFIVASGLQGDKGSLTLAFPDLTAILELWKSSSEFCAMRSLTMLSLAQRMISLSHSTSSASSSLAAFYTRSFADKFPDIKPPLLQLLVSFWQDESEHVRMAARTLFHCAASRAIPHPLCSQKATNRANMNRLSDPSEDGTLNVQAEETLANTLYTEQVMDTQAICEVEQSDILAWLESYEMQDWISCVGGTSQDAMTSHIIVAAALAIWYPTLVKPCLAKLVVHPLMKLVMAMNDKYSCTAAELLAEGMETTWKPCISSEIPRLIGDIFFQIECVSGPSASLAAQKSAAPNAIRETLVGTLLPSLAMADAPAYLSVIESQIWSTASDSSVHLVSLMTLIRVMRISPRSLAQHLDKVVNFILQTMDPSNSVMRKTCFQSSMTALKEVVHAFPMVAINDSWTRLAVGDVIGEIKSASIRVYDLQSVLKIKVLDASGPPGLPTLLAAAGAASETVLATAISALSFSPDGEGLVAFSEHGLMIRWWSLGSVWWEKLSRNLVPVQCTKLIFVPPWEGFSPNSSRSSIMASVMEQDRQVDFQDNPKVSNNPDNLKLLIHNMDLSYRLEWVGERKLITMAEAVISVVVQLLGSLPLENIIKQVSLLNDLQQMVENLKRNLRSIRAVLHDAENKRWTTSNQSVKVWLETLEDDFHEMGDVLDRWNTLILRSQIEEQFRKRSLVSFSFLNPSSCFYFPKLNKVISHREIALKIEELDEKVARTASQIGQLGLVENMMRISTYCDNNVNTLVVAGRLETTSFVDEIEIHGRDKDEKMLLDMLIVSDRNHGISPGGLLEVISIVGMGGLGKTTLAQLAFNSETVKNHFPKRIWISVSEPFDLLKIASAIIENLHKDYQTQIQGEDAGEGEGEGSCRTQYKKPPTFQTLEAAFNWISIRLDFQEVEDVFDEGNVVCKMHDILHDFVKYLTKRECEIVETFNINSNDQKSRLCDQRIRHLTIAMESKAEFPALELTDENKRFLHSFLILKKGWFQVPKDETKYLTLRELTKMNCKLKIGQLTIDLIRLVSKEHAAEDNKVDLTTLEHINELIITCPGESHEFDVAIDFFEPHPKLKILKVGNFTSHTFCPRWFMSLHLLREIEFFGCHGLRTLPAALGELPYLESLHFKNFNSTKIGPEFLGIMIDQAKDHEQVSFSTTLYPKLQELCFISAENWEEWETEVPCSVKLMPCLRALAFYDCCSLRVLPGFLRTVPRMAVTSMIQFEQQRWFHGAMNVQRIIKYSLHYPRNYELELLNSKLYLTIGFMCRLVCKPYGPSNSVMHKTCFQSSMTALKEVLHAFPVVAKNDAWTRLAVGVVIGKIKSASIRHSWAASETVVAAAVSALSFLPDVEFCYGARIWSKERNWSQQRRWMSQISVVLTMAEAVISVVVDLLGSLPLEKLIQEVSLLNKVQQRVENLKRNLRSIRAVLHDAENKRWTTSSQSVKVWLETLADDAHEMGNVLDRWNTLILKSQIETQFRIRNLVSFFKPSSSYSSFCFFKLNKLISHREISQKIEELDEKVTRTANQIGQLGLIETMTRADSYGVQKVLGRLETTSFIDEAEIHGRDQDKKVLLDMLMYDVWNEEYSKWEPLEIMLKKLDCVGSKVLVTTRKESVALVMGSSTSRVIKLKELNQNEYFQEANDIYDDSNVICKMHDILHDFIQYLTKRECEIIEALNINSDVMKKWSLGDQSTRHLTIAMESKAEFPNLELSYGNKRFLHTLLILRQEKNTSVDNSTFLTLKHLRTLNLSKCGVKRLPENIGELIHLRYLELSNNPLVKLPKSICNLCNLQTFKLESCRTLVEVPKRMGMLINLRSLYCYKNGAFTRLPKGISSLTSLRFVDWIELFGDKTKYLTLGELTKMNRKLKIDYLTIHLKSLVNIEHANETNKVDLSSWELVNELVVIYQGNRHEFDVAIDFFEPHPKLKVLKVRHSCCRTFSPKWIMSLYLLKEIEFYHCYSISSLPAALGKLPSLESLRFWHFDTRKLGPELLGIVEEHGDESTTLFPKLKLLTFRNGDYLEEWKTEVPCNVKLMPCLKTLQFMCCPSLKVLPEFLQMVPLEFVYIYYDSVLMEHCRTREGNEWPKISHAKNILLDDVHVQKDGRYIDVKGGLAFDDDNNQWVISSSDTNINYNYKDALDKAILFFEGQRSGKLPTNQRVDLVGGYYDAGDNVKFGWPMAFSVSLLSWAAIEGLYKITSSSPGTEVAAEAAAALAAASIVFKKDDSTYSSRLLSHSQSLFEFADKYRGSYQASCPFYCSYSGYQEFYGGKKELEKYKSDIESFVCAIMPGSSSQQIKTTPGGLLYIRDSSNLQYVTTSTMVLSIYANTLNSAHVGSTVQCGSTKFSPSQITAFAKSQVDYILGNNPMKTSYMVGFGNKYPTQLHHRGSSIPSLRTHQAKVSCNEGQTVYFPSTKPNPNVHVGALVGGPNSNDQFNDVRSDYSHLEPSTYINAAFVGSVAPFIAQNHIQQQQQSSLVIMQKSN</sequence>
<feature type="domain" description="Disease resistance N-terminal" evidence="26">
    <location>
        <begin position="2303"/>
        <end position="2381"/>
    </location>
</feature>
<keyword evidence="6 18" id="KW-0853">WD repeat</keyword>
<protein>
    <recommendedName>
        <fullName evidence="21">Endoglucanase</fullName>
        <ecNumber evidence="21">3.2.1.4</ecNumber>
    </recommendedName>
</protein>
<dbReference type="GO" id="GO:0006260">
    <property type="term" value="P:DNA replication"/>
    <property type="evidence" value="ECO:0007669"/>
    <property type="project" value="UniProtKB-KW"/>
</dbReference>
<dbReference type="SUPFAM" id="SSF52047">
    <property type="entry name" value="RNI-like"/>
    <property type="match status" value="1"/>
</dbReference>
<evidence type="ECO:0000256" key="5">
    <source>
        <dbReference type="ARBA" id="ARBA00007545"/>
    </source>
</evidence>
<comment type="caution">
    <text evidence="29">The sequence shown here is derived from an EMBL/GenBank/DDBJ whole genome shotgun (WGS) entry which is preliminary data.</text>
</comment>
<evidence type="ECO:0000256" key="10">
    <source>
        <dbReference type="ARBA" id="ARBA00022741"/>
    </source>
</evidence>
<feature type="repeat" description="WD" evidence="18">
    <location>
        <begin position="591"/>
        <end position="616"/>
    </location>
</feature>
<evidence type="ECO:0000256" key="6">
    <source>
        <dbReference type="ARBA" id="ARBA00022574"/>
    </source>
</evidence>
<dbReference type="SUPFAM" id="SSF48208">
    <property type="entry name" value="Six-hairpin glycosidases"/>
    <property type="match status" value="1"/>
</dbReference>
<evidence type="ECO:0000256" key="21">
    <source>
        <dbReference type="RuleBase" id="RU361166"/>
    </source>
</evidence>
<evidence type="ECO:0000256" key="17">
    <source>
        <dbReference type="ARBA" id="ARBA00023328"/>
    </source>
</evidence>
<keyword evidence="14 21" id="KW-0136">Cellulose degradation</keyword>
<feature type="domain" description="Glycoside hydrolase family 9" evidence="24">
    <location>
        <begin position="3096"/>
        <end position="3166"/>
    </location>
</feature>
<feature type="active site" evidence="19">
    <location>
        <position position="3286"/>
    </location>
</feature>
<dbReference type="InterPro" id="IPR033126">
    <property type="entry name" value="Glyco_hydro_9_Asp/Glu_AS"/>
</dbReference>
<dbReference type="InterPro" id="IPR056789">
    <property type="entry name" value="LRR_R13L1-DRL21"/>
</dbReference>
<evidence type="ECO:0000259" key="28">
    <source>
        <dbReference type="Pfam" id="PF25019"/>
    </source>
</evidence>
<gene>
    <name evidence="29" type="ORF">G4B88_014880</name>
</gene>
<dbReference type="EMBL" id="JAATIQ010000002">
    <property type="protein sequence ID" value="KAF4404424.1"/>
    <property type="molecule type" value="Genomic_DNA"/>
</dbReference>
<dbReference type="InterPro" id="IPR002182">
    <property type="entry name" value="NB-ARC"/>
</dbReference>
<dbReference type="InterPro" id="IPR055414">
    <property type="entry name" value="LRR_R13L4/SHOC2-like"/>
</dbReference>
<dbReference type="GO" id="GO:0000776">
    <property type="term" value="C:kinetochore"/>
    <property type="evidence" value="ECO:0007669"/>
    <property type="project" value="UniProtKB-KW"/>
</dbReference>
<dbReference type="GO" id="GO:0051707">
    <property type="term" value="P:response to other organism"/>
    <property type="evidence" value="ECO:0007669"/>
    <property type="project" value="UniProtKB-ARBA"/>
</dbReference>
<evidence type="ECO:0000259" key="24">
    <source>
        <dbReference type="Pfam" id="PF00759"/>
    </source>
</evidence>
<dbReference type="InterPro" id="IPR003591">
    <property type="entry name" value="Leu-rich_rpt_typical-subtyp"/>
</dbReference>
<dbReference type="PANTHER" id="PTHR44099">
    <property type="entry name" value="RABCONNECTIN-3B, ISOFORM A"/>
    <property type="match status" value="1"/>
</dbReference>
<evidence type="ECO:0000256" key="3">
    <source>
        <dbReference type="ARBA" id="ARBA00004629"/>
    </source>
</evidence>
<dbReference type="Pfam" id="PF18052">
    <property type="entry name" value="Rx_N"/>
    <property type="match status" value="2"/>
</dbReference>
<feature type="coiled-coil region" evidence="22">
    <location>
        <begin position="2302"/>
        <end position="2339"/>
    </location>
</feature>
<dbReference type="SUPFAM" id="SSF48371">
    <property type="entry name" value="ARM repeat"/>
    <property type="match status" value="1"/>
</dbReference>
<dbReference type="SMART" id="SM00369">
    <property type="entry name" value="LRR_TYP"/>
    <property type="match status" value="2"/>
</dbReference>
<dbReference type="PROSITE" id="PS51450">
    <property type="entry name" value="LRR"/>
    <property type="match status" value="1"/>
</dbReference>
<keyword evidence="13" id="KW-0158">Chromosome</keyword>
<dbReference type="PANTHER" id="PTHR44099:SF4">
    <property type="entry name" value="RABCONNECTIN-3B, ISOFORM A"/>
    <property type="match status" value="1"/>
</dbReference>
<keyword evidence="12" id="KW-0995">Kinetochore</keyword>
<evidence type="ECO:0000256" key="19">
    <source>
        <dbReference type="PROSITE-ProRule" id="PRU10059"/>
    </source>
</evidence>
<comment type="subcellular location">
    <subcellularLocation>
        <location evidence="3">Chromosome</location>
        <location evidence="3">Centromere</location>
        <location evidence="3">Kinetochore</location>
    </subcellularLocation>
    <subcellularLocation>
        <location evidence="2">Chromosome</location>
        <location evidence="2">Telomere</location>
    </subcellularLocation>
</comment>
<dbReference type="InterPro" id="IPR001701">
    <property type="entry name" value="Glyco_hydro_9"/>
</dbReference>
<feature type="compositionally biased region" description="Polar residues" evidence="23">
    <location>
        <begin position="849"/>
        <end position="868"/>
    </location>
</feature>
<feature type="active site" evidence="20">
    <location>
        <position position="3347"/>
    </location>
</feature>
<evidence type="ECO:0000256" key="2">
    <source>
        <dbReference type="ARBA" id="ARBA00004574"/>
    </source>
</evidence>
<dbReference type="Gene3D" id="1.20.5.4130">
    <property type="match status" value="2"/>
</dbReference>
<evidence type="ECO:0000259" key="27">
    <source>
        <dbReference type="Pfam" id="PF23598"/>
    </source>
</evidence>
<feature type="active site" evidence="20">
    <location>
        <position position="3338"/>
    </location>
</feature>
<keyword evidence="8" id="KW-0235">DNA replication</keyword>
<dbReference type="InterPro" id="IPR008928">
    <property type="entry name" value="6-hairpin_glycosidase_sf"/>
</dbReference>
<dbReference type="GO" id="GO:0005737">
    <property type="term" value="C:cytoplasm"/>
    <property type="evidence" value="ECO:0007669"/>
    <property type="project" value="TreeGrafter"/>
</dbReference>
<keyword evidence="7" id="KW-0433">Leucine-rich repeat</keyword>